<accession>A0A512CAD1</accession>
<evidence type="ECO:0000256" key="4">
    <source>
        <dbReference type="ARBA" id="ARBA00022692"/>
    </source>
</evidence>
<dbReference type="GO" id="GO:0005886">
    <property type="term" value="C:plasma membrane"/>
    <property type="evidence" value="ECO:0007669"/>
    <property type="project" value="UniProtKB-SubCell"/>
</dbReference>
<dbReference type="Pfam" id="PF00430">
    <property type="entry name" value="ATP-synt_B"/>
    <property type="match status" value="1"/>
</dbReference>
<gene>
    <name evidence="13" type="primary">atpF</name>
    <name evidence="15" type="ORF">CQA01_16930</name>
</gene>
<dbReference type="GO" id="GO:0012505">
    <property type="term" value="C:endomembrane system"/>
    <property type="evidence" value="ECO:0007669"/>
    <property type="project" value="UniProtKB-SubCell"/>
</dbReference>
<dbReference type="InterPro" id="IPR050059">
    <property type="entry name" value="ATP_synthase_B_chain"/>
</dbReference>
<dbReference type="AlphaFoldDB" id="A0A512CAD1"/>
<comment type="similarity">
    <text evidence="1 13">Belongs to the ATPase B chain family.</text>
</comment>
<proteinExistence type="inferred from homology"/>
<evidence type="ECO:0000256" key="1">
    <source>
        <dbReference type="ARBA" id="ARBA00005513"/>
    </source>
</evidence>
<comment type="subunit">
    <text evidence="13">F-type ATPases have 2 components, F(1) - the catalytic core - and F(0) - the membrane proton channel. F(1) has five subunits: alpha(3), beta(3), gamma(1), delta(1), epsilon(1). F(0) has three main subunits: a(1), b(2) and c(10-14). The alpha and beta chains form an alternating ring which encloses part of the gamma chain. F(1) is attached to F(0) by a central stalk formed by the gamma and epsilon chains, while a peripheral stalk is formed by the delta and b chains.</text>
</comment>
<keyword evidence="2 13" id="KW-0813">Transport</keyword>
<organism evidence="15 16">
    <name type="scientific">Cyclobacterium qasimii</name>
    <dbReference type="NCBI Taxonomy" id="1350429"/>
    <lineage>
        <taxon>Bacteria</taxon>
        <taxon>Pseudomonadati</taxon>
        <taxon>Bacteroidota</taxon>
        <taxon>Cytophagia</taxon>
        <taxon>Cytophagales</taxon>
        <taxon>Cyclobacteriaceae</taxon>
        <taxon>Cyclobacterium</taxon>
    </lineage>
</organism>
<keyword evidence="13" id="KW-1003">Cell membrane</keyword>
<comment type="caution">
    <text evidence="15">The sequence shown here is derived from an EMBL/GenBank/DDBJ whole genome shotgun (WGS) entry which is preliminary data.</text>
</comment>
<dbReference type="GO" id="GO:0046961">
    <property type="term" value="F:proton-transporting ATPase activity, rotational mechanism"/>
    <property type="evidence" value="ECO:0007669"/>
    <property type="project" value="TreeGrafter"/>
</dbReference>
<comment type="function">
    <text evidence="11">Component of the F(0) channel, it forms part of the peripheral stalk, linking F(1) to F(0). The b'-subunit is a diverged and duplicated form of b found in plants and photosynthetic bacteria.</text>
</comment>
<evidence type="ECO:0000256" key="6">
    <source>
        <dbReference type="ARBA" id="ARBA00022989"/>
    </source>
</evidence>
<dbReference type="PANTHER" id="PTHR33445:SF2">
    <property type="entry name" value="ATP SYNTHASE SUBUNIT B', CHLOROPLASTIC"/>
    <property type="match status" value="1"/>
</dbReference>
<keyword evidence="6 13" id="KW-1133">Transmembrane helix</keyword>
<sequence>MNIDWFTLIAQIINFILLMWLLKRFLYKPILAAIDKRETNIKNQLLDATSQKKEATKAQDEFNQKNESFDKQKAELMQKAVSEAKVESEKLKETARNEANVLKEKLEKAFTEDQASKNNNIAKRIGDEVLNITRKTLTDLSSASLEEQTLKVLLIKLDTLNEEDKIKFAEALKEGSKPIVVQSAFELSTDQQAAIQKSVNAVLNTEATYEFVIRQELINGIEILTNGFKLSWSIYDYLESFQNEVDTGKKVEIETKSK</sequence>
<feature type="transmembrane region" description="Helical" evidence="13">
    <location>
        <begin position="6"/>
        <end position="22"/>
    </location>
</feature>
<keyword evidence="4 13" id="KW-0812">Transmembrane</keyword>
<dbReference type="GO" id="GO:0045259">
    <property type="term" value="C:proton-transporting ATP synthase complex"/>
    <property type="evidence" value="ECO:0007669"/>
    <property type="project" value="UniProtKB-KW"/>
</dbReference>
<feature type="coiled-coil region" evidence="14">
    <location>
        <begin position="59"/>
        <end position="112"/>
    </location>
</feature>
<evidence type="ECO:0000256" key="2">
    <source>
        <dbReference type="ARBA" id="ARBA00022448"/>
    </source>
</evidence>
<evidence type="ECO:0000256" key="5">
    <source>
        <dbReference type="ARBA" id="ARBA00022781"/>
    </source>
</evidence>
<keyword evidence="5 13" id="KW-0375">Hydrogen ion transport</keyword>
<dbReference type="InterPro" id="IPR017707">
    <property type="entry name" value="Alt_ATP_synth_F0_bsu"/>
</dbReference>
<evidence type="ECO:0000256" key="9">
    <source>
        <dbReference type="ARBA" id="ARBA00023310"/>
    </source>
</evidence>
<dbReference type="EMBL" id="BJYV01000006">
    <property type="protein sequence ID" value="GEO21159.1"/>
    <property type="molecule type" value="Genomic_DNA"/>
</dbReference>
<dbReference type="RefSeq" id="WP_020889596.1">
    <property type="nucleotide sequence ID" value="NZ_BJYV01000006.1"/>
</dbReference>
<keyword evidence="8 13" id="KW-0472">Membrane</keyword>
<evidence type="ECO:0000256" key="11">
    <source>
        <dbReference type="ARBA" id="ARBA00025614"/>
    </source>
</evidence>
<evidence type="ECO:0000313" key="15">
    <source>
        <dbReference type="EMBL" id="GEO21159.1"/>
    </source>
</evidence>
<dbReference type="CDD" id="cd06503">
    <property type="entry name" value="ATP-synt_Fo_b"/>
    <property type="match status" value="1"/>
</dbReference>
<evidence type="ECO:0000256" key="7">
    <source>
        <dbReference type="ARBA" id="ARBA00023065"/>
    </source>
</evidence>
<evidence type="ECO:0000256" key="12">
    <source>
        <dbReference type="ARBA" id="ARBA00037847"/>
    </source>
</evidence>
<keyword evidence="9 13" id="KW-0066">ATP synthesis</keyword>
<keyword evidence="16" id="KW-1185">Reference proteome</keyword>
<protein>
    <recommendedName>
        <fullName evidence="13">ATP synthase subunit b</fullName>
    </recommendedName>
    <alternativeName>
        <fullName evidence="13">ATP synthase F(0) sector subunit b</fullName>
    </alternativeName>
    <alternativeName>
        <fullName evidence="13">ATPase subunit I</fullName>
    </alternativeName>
    <alternativeName>
        <fullName evidence="13">F-type ATPase subunit b</fullName>
        <shortName evidence="13">F-ATPase subunit b</shortName>
    </alternativeName>
</protein>
<name>A0A512CAD1_9BACT</name>
<evidence type="ECO:0000313" key="16">
    <source>
        <dbReference type="Proteomes" id="UP000321301"/>
    </source>
</evidence>
<keyword evidence="3 13" id="KW-0138">CF(0)</keyword>
<keyword evidence="14" id="KW-0175">Coiled coil</keyword>
<comment type="function">
    <text evidence="10 13">F(1)F(0) ATP synthase produces ATP from ADP in the presence of a proton or sodium gradient. F-type ATPases consist of two structural domains, F(1) containing the extramembraneous catalytic core and F(0) containing the membrane proton channel, linked together by a central stalk and a peripheral stalk. During catalysis, ATP synthesis in the catalytic domain of F(1) is coupled via a rotary mechanism of the central stalk subunits to proton translocation.</text>
</comment>
<reference evidence="15 16" key="1">
    <citation type="submission" date="2019-07" db="EMBL/GenBank/DDBJ databases">
        <title>Whole genome shotgun sequence of Cyclobacterium qasimii NBRC 106168.</title>
        <authorList>
            <person name="Hosoyama A."/>
            <person name="Uohara A."/>
            <person name="Ohji S."/>
            <person name="Ichikawa N."/>
        </authorList>
    </citation>
    <scope>NUCLEOTIDE SEQUENCE [LARGE SCALE GENOMIC DNA]</scope>
    <source>
        <strain evidence="15 16">NBRC 106168</strain>
    </source>
</reference>
<dbReference type="HAMAP" id="MF_01398">
    <property type="entry name" value="ATP_synth_b_bprime"/>
    <property type="match status" value="1"/>
</dbReference>
<keyword evidence="7 13" id="KW-0406">Ion transport</keyword>
<dbReference type="InterPro" id="IPR002146">
    <property type="entry name" value="ATP_synth_b/b'su_bac/chlpt"/>
</dbReference>
<dbReference type="Proteomes" id="UP000321301">
    <property type="component" value="Unassembled WGS sequence"/>
</dbReference>
<evidence type="ECO:0000256" key="3">
    <source>
        <dbReference type="ARBA" id="ARBA00022547"/>
    </source>
</evidence>
<dbReference type="PANTHER" id="PTHR33445">
    <property type="entry name" value="ATP SYNTHASE SUBUNIT B', CHLOROPLASTIC"/>
    <property type="match status" value="1"/>
</dbReference>
<evidence type="ECO:0000256" key="10">
    <source>
        <dbReference type="ARBA" id="ARBA00025198"/>
    </source>
</evidence>
<evidence type="ECO:0000256" key="14">
    <source>
        <dbReference type="SAM" id="Coils"/>
    </source>
</evidence>
<comment type="subcellular location">
    <subcellularLocation>
        <location evidence="13">Cell membrane</location>
        <topology evidence="13">Single-pass membrane protein</topology>
    </subcellularLocation>
    <subcellularLocation>
        <location evidence="12">Endomembrane system</location>
        <topology evidence="12">Single-pass membrane protein</topology>
    </subcellularLocation>
</comment>
<dbReference type="GO" id="GO:0046933">
    <property type="term" value="F:proton-transporting ATP synthase activity, rotational mechanism"/>
    <property type="evidence" value="ECO:0007669"/>
    <property type="project" value="UniProtKB-UniRule"/>
</dbReference>
<evidence type="ECO:0000256" key="13">
    <source>
        <dbReference type="HAMAP-Rule" id="MF_01398"/>
    </source>
</evidence>
<evidence type="ECO:0000256" key="8">
    <source>
        <dbReference type="ARBA" id="ARBA00023136"/>
    </source>
</evidence>
<dbReference type="NCBIfam" id="TIGR03321">
    <property type="entry name" value="alt_F1F0_F0_B"/>
    <property type="match status" value="1"/>
</dbReference>